<sequence length="121" mass="14398">MFIRIVVLDSRDIIGAEDYLELHVIRPRVFPILAFLNNHQPVRHACRDAIGQKSKTLNRIIRRSTLYYEKVRWCSCDEVEMEKKETQRLQRCNLVQDFSCTNLHVKEKNLSLNFELCYISI</sequence>
<comment type="caution">
    <text evidence="1">The sequence shown here is derived from an EMBL/GenBank/DDBJ whole genome shotgun (WGS) entry which is preliminary data.</text>
</comment>
<dbReference type="Proteomes" id="UP000499080">
    <property type="component" value="Unassembled WGS sequence"/>
</dbReference>
<evidence type="ECO:0000313" key="1">
    <source>
        <dbReference type="EMBL" id="GBM54539.1"/>
    </source>
</evidence>
<keyword evidence="2" id="KW-1185">Reference proteome</keyword>
<gene>
    <name evidence="1" type="ORF">AVEN_8558_1</name>
</gene>
<organism evidence="1 2">
    <name type="scientific">Araneus ventricosus</name>
    <name type="common">Orbweaver spider</name>
    <name type="synonym">Epeira ventricosa</name>
    <dbReference type="NCBI Taxonomy" id="182803"/>
    <lineage>
        <taxon>Eukaryota</taxon>
        <taxon>Metazoa</taxon>
        <taxon>Ecdysozoa</taxon>
        <taxon>Arthropoda</taxon>
        <taxon>Chelicerata</taxon>
        <taxon>Arachnida</taxon>
        <taxon>Araneae</taxon>
        <taxon>Araneomorphae</taxon>
        <taxon>Entelegynae</taxon>
        <taxon>Araneoidea</taxon>
        <taxon>Araneidae</taxon>
        <taxon>Araneus</taxon>
    </lineage>
</organism>
<protein>
    <submittedName>
        <fullName evidence="1">Uncharacterized protein</fullName>
    </submittedName>
</protein>
<evidence type="ECO:0000313" key="2">
    <source>
        <dbReference type="Proteomes" id="UP000499080"/>
    </source>
</evidence>
<name>A0A4Y2GP45_ARAVE</name>
<reference evidence="1 2" key="1">
    <citation type="journal article" date="2019" name="Sci. Rep.">
        <title>Orb-weaving spider Araneus ventricosus genome elucidates the spidroin gene catalogue.</title>
        <authorList>
            <person name="Kono N."/>
            <person name="Nakamura H."/>
            <person name="Ohtoshi R."/>
            <person name="Moran D.A.P."/>
            <person name="Shinohara A."/>
            <person name="Yoshida Y."/>
            <person name="Fujiwara M."/>
            <person name="Mori M."/>
            <person name="Tomita M."/>
            <person name="Arakawa K."/>
        </authorList>
    </citation>
    <scope>NUCLEOTIDE SEQUENCE [LARGE SCALE GENOMIC DNA]</scope>
</reference>
<dbReference type="AlphaFoldDB" id="A0A4Y2GP45"/>
<dbReference type="EMBL" id="BGPR01001463">
    <property type="protein sequence ID" value="GBM54539.1"/>
    <property type="molecule type" value="Genomic_DNA"/>
</dbReference>
<proteinExistence type="predicted"/>
<accession>A0A4Y2GP45</accession>